<evidence type="ECO:0000256" key="2">
    <source>
        <dbReference type="ARBA" id="ARBA00022475"/>
    </source>
</evidence>
<comment type="subcellular location">
    <subcellularLocation>
        <location evidence="1">Cell membrane</location>
        <topology evidence="1">Multi-pass membrane protein</topology>
    </subcellularLocation>
</comment>
<dbReference type="Proteomes" id="UP000011645">
    <property type="component" value="Unassembled WGS sequence"/>
</dbReference>
<gene>
    <name evidence="7" type="ORF">C497_10688</name>
</gene>
<keyword evidence="3 6" id="KW-0812">Transmembrane</keyword>
<name>L9VJ23_HALJB</name>
<dbReference type="GO" id="GO:0005886">
    <property type="term" value="C:plasma membrane"/>
    <property type="evidence" value="ECO:0007669"/>
    <property type="project" value="UniProtKB-SubCell"/>
</dbReference>
<dbReference type="PATRIC" id="fig|795797.19.peg.1976"/>
<keyword evidence="2" id="KW-1003">Cell membrane</keyword>
<dbReference type="EMBL" id="AOHV01000027">
    <property type="protein sequence ID" value="ELY37205.1"/>
    <property type="molecule type" value="Genomic_DNA"/>
</dbReference>
<evidence type="ECO:0000256" key="1">
    <source>
        <dbReference type="ARBA" id="ARBA00004651"/>
    </source>
</evidence>
<dbReference type="InterPro" id="IPR002758">
    <property type="entry name" value="Cation_antiport_E"/>
</dbReference>
<dbReference type="SUPFAM" id="SSF52402">
    <property type="entry name" value="Adenine nucleotide alpha hydrolases-like"/>
    <property type="match status" value="1"/>
</dbReference>
<dbReference type="OrthoDB" id="85180at2157"/>
<dbReference type="NCBIfam" id="NF009295">
    <property type="entry name" value="PRK12652.1"/>
    <property type="match status" value="1"/>
</dbReference>
<evidence type="ECO:0000313" key="7">
    <source>
        <dbReference type="EMBL" id="ELY37205.1"/>
    </source>
</evidence>
<sequence length="343" mass="37564">MATERVLVPVERSVTLRRTVGYATESARAAEGSVEIHFVAAVTDDERTPGGRESVEAAQSLLDRVRAWADEDLGEGSVTVETAVVGADRYLFGPRDYADCLAEYARENDIDRVLIDPEYRPGASAPMLRPIEHRLAERGIEFKEAPVEPKTRRGRLVTAGGASRFFTLFAVAFGFYLVLGDPTYWFDLATGAVAGLIVAVTLDHVTFSSPPSIRRTPVRVARFLVYVPYLLFEIVKANVAVSLVILRPSMPIQPQMTRVRSAVRDGLPLTTLANSITLTPGTLTVRANDRNLLVHTLITDAREDLFDGGLERAVRFVFYGRNAAGIASPEERGDTEILGGEES</sequence>
<dbReference type="GO" id="GO:0008324">
    <property type="term" value="F:monoatomic cation transmembrane transporter activity"/>
    <property type="evidence" value="ECO:0007669"/>
    <property type="project" value="InterPro"/>
</dbReference>
<dbReference type="Pfam" id="PF01899">
    <property type="entry name" value="MNHE"/>
    <property type="match status" value="1"/>
</dbReference>
<feature type="transmembrane region" description="Helical" evidence="6">
    <location>
        <begin position="223"/>
        <end position="246"/>
    </location>
</feature>
<accession>L9VJ23</accession>
<evidence type="ECO:0000313" key="8">
    <source>
        <dbReference type="Proteomes" id="UP000011645"/>
    </source>
</evidence>
<evidence type="ECO:0000256" key="5">
    <source>
        <dbReference type="ARBA" id="ARBA00023136"/>
    </source>
</evidence>
<organism evidence="7 8">
    <name type="scientific">Halalkalicoccus jeotgali (strain DSM 18796 / CECT 7217 / JCM 14584 / KCTC 4019 / B3)</name>
    <dbReference type="NCBI Taxonomy" id="795797"/>
    <lineage>
        <taxon>Archaea</taxon>
        <taxon>Methanobacteriati</taxon>
        <taxon>Methanobacteriota</taxon>
        <taxon>Stenosarchaea group</taxon>
        <taxon>Halobacteria</taxon>
        <taxon>Halobacteriales</taxon>
        <taxon>Halococcaceae</taxon>
        <taxon>Halalkalicoccus</taxon>
    </lineage>
</organism>
<dbReference type="PANTHER" id="PTHR34584:SF1">
    <property type="entry name" value="NA(+)_H(+) ANTIPORTER SUBUNIT E1"/>
    <property type="match status" value="1"/>
</dbReference>
<dbReference type="Gene3D" id="3.40.50.620">
    <property type="entry name" value="HUPs"/>
    <property type="match status" value="1"/>
</dbReference>
<comment type="caution">
    <text evidence="7">The sequence shown here is derived from an EMBL/GenBank/DDBJ whole genome shotgun (WGS) entry which is preliminary data.</text>
</comment>
<keyword evidence="8" id="KW-1185">Reference proteome</keyword>
<reference evidence="7 8" key="1">
    <citation type="journal article" date="2014" name="PLoS Genet.">
        <title>Phylogenetically driven sequencing of extremely halophilic archaea reveals strategies for static and dynamic osmo-response.</title>
        <authorList>
            <person name="Becker E.A."/>
            <person name="Seitzer P.M."/>
            <person name="Tritt A."/>
            <person name="Larsen D."/>
            <person name="Krusor M."/>
            <person name="Yao A.I."/>
            <person name="Wu D."/>
            <person name="Madern D."/>
            <person name="Eisen J.A."/>
            <person name="Darling A.E."/>
            <person name="Facciotti M.T."/>
        </authorList>
    </citation>
    <scope>NUCLEOTIDE SEQUENCE [LARGE SCALE GENOMIC DNA]</scope>
    <source>
        <strain evidence="8">DSM 18796 / CECT 7217 / JCM 14584 / KCTC 4019 / B3</strain>
    </source>
</reference>
<dbReference type="AlphaFoldDB" id="L9VJ23"/>
<dbReference type="RefSeq" id="WP_008416607.1">
    <property type="nucleotide sequence ID" value="NC_014297.1"/>
</dbReference>
<proteinExistence type="predicted"/>
<evidence type="ECO:0000256" key="4">
    <source>
        <dbReference type="ARBA" id="ARBA00022989"/>
    </source>
</evidence>
<dbReference type="GeneID" id="9420202"/>
<evidence type="ECO:0000256" key="3">
    <source>
        <dbReference type="ARBA" id="ARBA00022692"/>
    </source>
</evidence>
<keyword evidence="4 6" id="KW-1133">Transmembrane helix</keyword>
<protein>
    <submittedName>
        <fullName evidence="7">Monovalent cation/H+ antiporter subunit E</fullName>
    </submittedName>
</protein>
<dbReference type="PANTHER" id="PTHR34584">
    <property type="entry name" value="NA(+)/H(+) ANTIPORTER SUBUNIT E1"/>
    <property type="match status" value="1"/>
</dbReference>
<dbReference type="InterPro" id="IPR014729">
    <property type="entry name" value="Rossmann-like_a/b/a_fold"/>
</dbReference>
<feature type="transmembrane region" description="Helical" evidence="6">
    <location>
        <begin position="184"/>
        <end position="202"/>
    </location>
</feature>
<evidence type="ECO:0000256" key="6">
    <source>
        <dbReference type="SAM" id="Phobius"/>
    </source>
</evidence>
<feature type="transmembrane region" description="Helical" evidence="6">
    <location>
        <begin position="156"/>
        <end position="178"/>
    </location>
</feature>
<keyword evidence="5 6" id="KW-0472">Membrane</keyword>